<sequence>MFFLMPWEELEFILVHSLKGNKTDPKRAEFVDMQDPFDDGAGLLKLTELSLDESNLEVVLFLKMVNGREENDTISIR</sequence>
<accession>A0A0R0G0I5</accession>
<evidence type="ECO:0000313" key="2">
    <source>
        <dbReference type="EnsemblPlants" id="KRH07652"/>
    </source>
</evidence>
<evidence type="ECO:0000313" key="1">
    <source>
        <dbReference type="EMBL" id="KRH07652.1"/>
    </source>
</evidence>
<dbReference type="InParanoid" id="A0A0R0G0I5"/>
<organism evidence="1">
    <name type="scientific">Glycine max</name>
    <name type="common">Soybean</name>
    <name type="synonym">Glycine hispida</name>
    <dbReference type="NCBI Taxonomy" id="3847"/>
    <lineage>
        <taxon>Eukaryota</taxon>
        <taxon>Viridiplantae</taxon>
        <taxon>Streptophyta</taxon>
        <taxon>Embryophyta</taxon>
        <taxon>Tracheophyta</taxon>
        <taxon>Spermatophyta</taxon>
        <taxon>Magnoliopsida</taxon>
        <taxon>eudicotyledons</taxon>
        <taxon>Gunneridae</taxon>
        <taxon>Pentapetalae</taxon>
        <taxon>rosids</taxon>
        <taxon>fabids</taxon>
        <taxon>Fabales</taxon>
        <taxon>Fabaceae</taxon>
        <taxon>Papilionoideae</taxon>
        <taxon>50 kb inversion clade</taxon>
        <taxon>NPAAA clade</taxon>
        <taxon>indigoferoid/millettioid clade</taxon>
        <taxon>Phaseoleae</taxon>
        <taxon>Glycine</taxon>
        <taxon>Glycine subgen. Soja</taxon>
    </lineage>
</organism>
<reference evidence="2" key="2">
    <citation type="submission" date="2018-02" db="UniProtKB">
        <authorList>
            <consortium name="EnsemblPlants"/>
        </authorList>
    </citation>
    <scope>IDENTIFICATION</scope>
    <source>
        <strain evidence="2">Williams 82</strain>
    </source>
</reference>
<reference evidence="1" key="3">
    <citation type="submission" date="2018-07" db="EMBL/GenBank/DDBJ databases">
        <title>WGS assembly of Glycine max.</title>
        <authorList>
            <person name="Schmutz J."/>
            <person name="Cannon S."/>
            <person name="Schlueter J."/>
            <person name="Ma J."/>
            <person name="Mitros T."/>
            <person name="Nelson W."/>
            <person name="Hyten D."/>
            <person name="Song Q."/>
            <person name="Thelen J."/>
            <person name="Cheng J."/>
            <person name="Xu D."/>
            <person name="Hellsten U."/>
            <person name="May G."/>
            <person name="Yu Y."/>
            <person name="Sakurai T."/>
            <person name="Umezawa T."/>
            <person name="Bhattacharyya M."/>
            <person name="Sandhu D."/>
            <person name="Valliyodan B."/>
            <person name="Lindquist E."/>
            <person name="Peto M."/>
            <person name="Grant D."/>
            <person name="Shu S."/>
            <person name="Goodstein D."/>
            <person name="Barry K."/>
            <person name="Futrell-Griggs M."/>
            <person name="Abernathy B."/>
            <person name="Du J."/>
            <person name="Tian Z."/>
            <person name="Zhu L."/>
            <person name="Gill N."/>
            <person name="Joshi T."/>
            <person name="Libault M."/>
            <person name="Sethuraman A."/>
            <person name="Zhang X."/>
            <person name="Shinozaki K."/>
            <person name="Nguyen H."/>
            <person name="Wing R."/>
            <person name="Cregan P."/>
            <person name="Specht J."/>
            <person name="Grimwood J."/>
            <person name="Rokhsar D."/>
            <person name="Stacey G."/>
            <person name="Shoemaker R."/>
            <person name="Jackson S."/>
        </authorList>
    </citation>
    <scope>NUCLEOTIDE SEQUENCE</scope>
    <source>
        <tissue evidence="1">Callus</tissue>
    </source>
</reference>
<keyword evidence="3" id="KW-1185">Reference proteome</keyword>
<gene>
    <name evidence="1" type="ORF">GLYMA_16G101600</name>
</gene>
<dbReference type="AlphaFoldDB" id="A0A0R0G0I5"/>
<dbReference type="EnsemblPlants" id="KRH07652">
    <property type="protein sequence ID" value="KRH07652"/>
    <property type="gene ID" value="GLYMA_16G101600"/>
</dbReference>
<reference evidence="1 2" key="1">
    <citation type="journal article" date="2010" name="Nature">
        <title>Genome sequence of the palaeopolyploid soybean.</title>
        <authorList>
            <person name="Schmutz J."/>
            <person name="Cannon S.B."/>
            <person name="Schlueter J."/>
            <person name="Ma J."/>
            <person name="Mitros T."/>
            <person name="Nelson W."/>
            <person name="Hyten D.L."/>
            <person name="Song Q."/>
            <person name="Thelen J.J."/>
            <person name="Cheng J."/>
            <person name="Xu D."/>
            <person name="Hellsten U."/>
            <person name="May G.D."/>
            <person name="Yu Y."/>
            <person name="Sakurai T."/>
            <person name="Umezawa T."/>
            <person name="Bhattacharyya M.K."/>
            <person name="Sandhu D."/>
            <person name="Valliyodan B."/>
            <person name="Lindquist E."/>
            <person name="Peto M."/>
            <person name="Grant D."/>
            <person name="Shu S."/>
            <person name="Goodstein D."/>
            <person name="Barry K."/>
            <person name="Futrell-Griggs M."/>
            <person name="Abernathy B."/>
            <person name="Du J."/>
            <person name="Tian Z."/>
            <person name="Zhu L."/>
            <person name="Gill N."/>
            <person name="Joshi T."/>
            <person name="Libault M."/>
            <person name="Sethuraman A."/>
            <person name="Zhang X.-C."/>
            <person name="Shinozaki K."/>
            <person name="Nguyen H.T."/>
            <person name="Wing R.A."/>
            <person name="Cregan P."/>
            <person name="Specht J."/>
            <person name="Grimwood J."/>
            <person name="Rokhsar D."/>
            <person name="Stacey G."/>
            <person name="Shoemaker R.C."/>
            <person name="Jackson S.A."/>
        </authorList>
    </citation>
    <scope>NUCLEOTIDE SEQUENCE</scope>
    <source>
        <strain evidence="2">cv. Williams 82</strain>
        <tissue evidence="1">Callus</tissue>
    </source>
</reference>
<proteinExistence type="predicted"/>
<dbReference type="EMBL" id="CM000849">
    <property type="protein sequence ID" value="KRH07652.1"/>
    <property type="molecule type" value="Genomic_DNA"/>
</dbReference>
<name>A0A0R0G0I5_SOYBN</name>
<evidence type="ECO:0000313" key="3">
    <source>
        <dbReference type="Proteomes" id="UP000008827"/>
    </source>
</evidence>
<dbReference type="Proteomes" id="UP000008827">
    <property type="component" value="Chromosome 16"/>
</dbReference>
<dbReference type="Gramene" id="KRH07652">
    <property type="protein sequence ID" value="KRH07652"/>
    <property type="gene ID" value="GLYMA_16G101600"/>
</dbReference>
<protein>
    <submittedName>
        <fullName evidence="1 2">Uncharacterized protein</fullName>
    </submittedName>
</protein>